<name>A0A653CX47_CALMS</name>
<organism evidence="9 10">
    <name type="scientific">Callosobruchus maculatus</name>
    <name type="common">Southern cowpea weevil</name>
    <name type="synonym">Pulse bruchid</name>
    <dbReference type="NCBI Taxonomy" id="64391"/>
    <lineage>
        <taxon>Eukaryota</taxon>
        <taxon>Metazoa</taxon>
        <taxon>Ecdysozoa</taxon>
        <taxon>Arthropoda</taxon>
        <taxon>Hexapoda</taxon>
        <taxon>Insecta</taxon>
        <taxon>Pterygota</taxon>
        <taxon>Neoptera</taxon>
        <taxon>Endopterygota</taxon>
        <taxon>Coleoptera</taxon>
        <taxon>Polyphaga</taxon>
        <taxon>Cucujiformia</taxon>
        <taxon>Chrysomeloidea</taxon>
        <taxon>Chrysomelidae</taxon>
        <taxon>Bruchinae</taxon>
        <taxon>Bruchini</taxon>
        <taxon>Callosobruchus</taxon>
    </lineage>
</organism>
<dbReference type="OrthoDB" id="6581954at2759"/>
<sequence>MTGEKLSWFWILSWKFITPLYLTFIIITVISFSTKISYLGHEFPLWAILVGWGSCFASIACIPLYMGYRLIYIEKGNLIQRITHSLKPLPDWGPARPQVRFEWTHKTLKYYMEESLADMQDSSLQQFVRLCNNNENR</sequence>
<dbReference type="SUPFAM" id="SSF161070">
    <property type="entry name" value="SNF-like"/>
    <property type="match status" value="1"/>
</dbReference>
<protein>
    <submittedName>
        <fullName evidence="9">Uncharacterized protein</fullName>
    </submittedName>
</protein>
<comment type="similarity">
    <text evidence="2">Belongs to the sodium:neurotransmitter symporter (SNF) (TC 2.A.22) family.</text>
</comment>
<dbReference type="PROSITE" id="PS50267">
    <property type="entry name" value="NA_NEUROTRAN_SYMP_3"/>
    <property type="match status" value="1"/>
</dbReference>
<evidence type="ECO:0000256" key="1">
    <source>
        <dbReference type="ARBA" id="ARBA00004141"/>
    </source>
</evidence>
<dbReference type="InterPro" id="IPR037272">
    <property type="entry name" value="SNS_sf"/>
</dbReference>
<evidence type="ECO:0000256" key="8">
    <source>
        <dbReference type="SAM" id="Phobius"/>
    </source>
</evidence>
<dbReference type="AlphaFoldDB" id="A0A653CX47"/>
<dbReference type="GO" id="GO:0089718">
    <property type="term" value="P:amino acid import across plasma membrane"/>
    <property type="evidence" value="ECO:0007669"/>
    <property type="project" value="TreeGrafter"/>
</dbReference>
<keyword evidence="6 8" id="KW-1133">Transmembrane helix</keyword>
<keyword evidence="10" id="KW-1185">Reference proteome</keyword>
<feature type="transmembrane region" description="Helical" evidence="8">
    <location>
        <begin position="12"/>
        <end position="33"/>
    </location>
</feature>
<accession>A0A653CX47</accession>
<dbReference type="GO" id="GO:0005283">
    <property type="term" value="F:amino acid:sodium symporter activity"/>
    <property type="evidence" value="ECO:0007669"/>
    <property type="project" value="TreeGrafter"/>
</dbReference>
<evidence type="ECO:0000256" key="7">
    <source>
        <dbReference type="ARBA" id="ARBA00023136"/>
    </source>
</evidence>
<dbReference type="PANTHER" id="PTHR11616:SF241">
    <property type="entry name" value="SODIUM- AND CHLORIDE-DEPENDENT GLYCINE TRANSPORTER 2"/>
    <property type="match status" value="1"/>
</dbReference>
<evidence type="ECO:0000256" key="4">
    <source>
        <dbReference type="ARBA" id="ARBA00022692"/>
    </source>
</evidence>
<dbReference type="PANTHER" id="PTHR11616">
    <property type="entry name" value="SODIUM/CHLORIDE DEPENDENT TRANSPORTER"/>
    <property type="match status" value="1"/>
</dbReference>
<dbReference type="EMBL" id="CAACVG010009207">
    <property type="protein sequence ID" value="VEN52501.1"/>
    <property type="molecule type" value="Genomic_DNA"/>
</dbReference>
<dbReference type="InterPro" id="IPR000175">
    <property type="entry name" value="Na/ntran_symport"/>
</dbReference>
<gene>
    <name evidence="9" type="ORF">CALMAC_LOCUS12607</name>
</gene>
<keyword evidence="7 8" id="KW-0472">Membrane</keyword>
<evidence type="ECO:0000256" key="3">
    <source>
        <dbReference type="ARBA" id="ARBA00022448"/>
    </source>
</evidence>
<comment type="subcellular location">
    <subcellularLocation>
        <location evidence="1">Membrane</location>
        <topology evidence="1">Multi-pass membrane protein</topology>
    </subcellularLocation>
</comment>
<evidence type="ECO:0000313" key="10">
    <source>
        <dbReference type="Proteomes" id="UP000410492"/>
    </source>
</evidence>
<evidence type="ECO:0000256" key="2">
    <source>
        <dbReference type="ARBA" id="ARBA00006459"/>
    </source>
</evidence>
<evidence type="ECO:0000256" key="6">
    <source>
        <dbReference type="ARBA" id="ARBA00022989"/>
    </source>
</evidence>
<keyword evidence="5" id="KW-0769">Symport</keyword>
<reference evidence="9 10" key="1">
    <citation type="submission" date="2019-01" db="EMBL/GenBank/DDBJ databases">
        <authorList>
            <person name="Sayadi A."/>
        </authorList>
    </citation>
    <scope>NUCLEOTIDE SEQUENCE [LARGE SCALE GENOMIC DNA]</scope>
</reference>
<proteinExistence type="inferred from homology"/>
<dbReference type="Proteomes" id="UP000410492">
    <property type="component" value="Unassembled WGS sequence"/>
</dbReference>
<feature type="transmembrane region" description="Helical" evidence="8">
    <location>
        <begin position="45"/>
        <end position="65"/>
    </location>
</feature>
<evidence type="ECO:0000313" key="9">
    <source>
        <dbReference type="EMBL" id="VEN52501.1"/>
    </source>
</evidence>
<dbReference type="Pfam" id="PF00209">
    <property type="entry name" value="SNF"/>
    <property type="match status" value="1"/>
</dbReference>
<keyword evidence="4 8" id="KW-0812">Transmembrane</keyword>
<keyword evidence="3" id="KW-0813">Transport</keyword>
<evidence type="ECO:0000256" key="5">
    <source>
        <dbReference type="ARBA" id="ARBA00022847"/>
    </source>
</evidence>
<dbReference type="GO" id="GO:0005886">
    <property type="term" value="C:plasma membrane"/>
    <property type="evidence" value="ECO:0007669"/>
    <property type="project" value="TreeGrafter"/>
</dbReference>